<accession>A0A6J6WZM8</accession>
<evidence type="ECO:0000313" key="1">
    <source>
        <dbReference type="EMBL" id="CAB4790540.1"/>
    </source>
</evidence>
<proteinExistence type="predicted"/>
<gene>
    <name evidence="1" type="ORF">UFOPK2992_00395</name>
</gene>
<organism evidence="1">
    <name type="scientific">freshwater metagenome</name>
    <dbReference type="NCBI Taxonomy" id="449393"/>
    <lineage>
        <taxon>unclassified sequences</taxon>
        <taxon>metagenomes</taxon>
        <taxon>ecological metagenomes</taxon>
    </lineage>
</organism>
<dbReference type="AlphaFoldDB" id="A0A6J6WZM8"/>
<reference evidence="1" key="1">
    <citation type="submission" date="2020-05" db="EMBL/GenBank/DDBJ databases">
        <authorList>
            <person name="Chiriac C."/>
            <person name="Salcher M."/>
            <person name="Ghai R."/>
            <person name="Kavagutti S V."/>
        </authorList>
    </citation>
    <scope>NUCLEOTIDE SEQUENCE</scope>
</reference>
<protein>
    <submittedName>
        <fullName evidence="1">Unannotated protein</fullName>
    </submittedName>
</protein>
<dbReference type="EMBL" id="CAFAAI010000045">
    <property type="protein sequence ID" value="CAB4790540.1"/>
    <property type="molecule type" value="Genomic_DNA"/>
</dbReference>
<name>A0A6J6WZM8_9ZZZZ</name>
<sequence>MTRPWATAFPKPVEIFAYLPRVVIHPNTGTAALAAFPSPIATPRFSSGSHLLSTSACCPGSLIVTGTVVPSNIERA</sequence>